<dbReference type="InterPro" id="IPR050281">
    <property type="entry name" value="Flavin_monoamine_oxidase"/>
</dbReference>
<feature type="region of interest" description="Disordered" evidence="7">
    <location>
        <begin position="2020"/>
        <end position="2043"/>
    </location>
</feature>
<keyword evidence="5" id="KW-0156">Chromatin regulator</keyword>
<feature type="compositionally biased region" description="Polar residues" evidence="7">
    <location>
        <begin position="1511"/>
        <end position="1520"/>
    </location>
</feature>
<feature type="region of interest" description="Disordered" evidence="7">
    <location>
        <begin position="139"/>
        <end position="163"/>
    </location>
</feature>
<dbReference type="PANTHER" id="PTHR10742:SF410">
    <property type="entry name" value="LYSINE-SPECIFIC HISTONE DEMETHYLASE 2"/>
    <property type="match status" value="1"/>
</dbReference>
<dbReference type="SUPFAM" id="SSF46689">
    <property type="entry name" value="Homeodomain-like"/>
    <property type="match status" value="1"/>
</dbReference>
<dbReference type="Gene3D" id="1.10.10.10">
    <property type="entry name" value="Winged helix-like DNA-binding domain superfamily/Winged helix DNA-binding domain"/>
    <property type="match status" value="1"/>
</dbReference>
<proteinExistence type="inferred from homology"/>
<protein>
    <recommendedName>
        <fullName evidence="8">SWIRM domain-containing protein</fullName>
    </recommendedName>
</protein>
<keyword evidence="3" id="KW-0285">Flavoprotein</keyword>
<dbReference type="Proteomes" id="UP001058974">
    <property type="component" value="Chromosome 6"/>
</dbReference>
<dbReference type="Pfam" id="PF01593">
    <property type="entry name" value="Amino_oxidase"/>
    <property type="match status" value="1"/>
</dbReference>
<dbReference type="SUPFAM" id="SSF47676">
    <property type="entry name" value="Conserved domain common to transcription factors TFIIS, elongin A, CRSP70"/>
    <property type="match status" value="1"/>
</dbReference>
<organism evidence="9 10">
    <name type="scientific">Pisum sativum</name>
    <name type="common">Garden pea</name>
    <name type="synonym">Lathyrus oleraceus</name>
    <dbReference type="NCBI Taxonomy" id="3888"/>
    <lineage>
        <taxon>Eukaryota</taxon>
        <taxon>Viridiplantae</taxon>
        <taxon>Streptophyta</taxon>
        <taxon>Embryophyta</taxon>
        <taxon>Tracheophyta</taxon>
        <taxon>Spermatophyta</taxon>
        <taxon>Magnoliopsida</taxon>
        <taxon>eudicotyledons</taxon>
        <taxon>Gunneridae</taxon>
        <taxon>Pentapetalae</taxon>
        <taxon>rosids</taxon>
        <taxon>fabids</taxon>
        <taxon>Fabales</taxon>
        <taxon>Fabaceae</taxon>
        <taxon>Papilionoideae</taxon>
        <taxon>50 kb inversion clade</taxon>
        <taxon>NPAAA clade</taxon>
        <taxon>Hologalegina</taxon>
        <taxon>IRL clade</taxon>
        <taxon>Fabeae</taxon>
        <taxon>Lathyrus</taxon>
    </lineage>
</organism>
<evidence type="ECO:0000256" key="4">
    <source>
        <dbReference type="ARBA" id="ARBA00022827"/>
    </source>
</evidence>
<dbReference type="PROSITE" id="PS50934">
    <property type="entry name" value="SWIRM"/>
    <property type="match status" value="1"/>
</dbReference>
<evidence type="ECO:0000259" key="8">
    <source>
        <dbReference type="PROSITE" id="PS50934"/>
    </source>
</evidence>
<dbReference type="FunFam" id="1.10.10.10:FF:000064">
    <property type="entry name" value="Lysine-specific histone demethylase 1A"/>
    <property type="match status" value="1"/>
</dbReference>
<dbReference type="Gramene" id="Psat06G0013600-T1">
    <property type="protein sequence ID" value="KAI5392853.1"/>
    <property type="gene ID" value="KIW84_060136"/>
</dbReference>
<evidence type="ECO:0000256" key="1">
    <source>
        <dbReference type="ARBA" id="ARBA00001974"/>
    </source>
</evidence>
<comment type="caution">
    <text evidence="9">The sequence shown here is derived from an EMBL/GenBank/DDBJ whole genome shotgun (WGS) entry which is preliminary data.</text>
</comment>
<evidence type="ECO:0000256" key="3">
    <source>
        <dbReference type="ARBA" id="ARBA00022630"/>
    </source>
</evidence>
<dbReference type="SUPFAM" id="SSF51905">
    <property type="entry name" value="FAD/NAD(P)-binding domain"/>
    <property type="match status" value="1"/>
</dbReference>
<evidence type="ECO:0000256" key="7">
    <source>
        <dbReference type="SAM" id="MobiDB-lite"/>
    </source>
</evidence>
<sequence>MENEDLRSGTKKKKRSKPIEIDFDSDNDKPIGSFLKLKRNKKKVSFASEGSCGGDSVKEKENSRVMDDNDTLATFRKRLKGPKRDQGFEAMPALNVSVEGNGGSGKCDDDMQLHHDSDQHMEESLSTIFHKAQSCSVRKSRAAMGSKQKKRNRNVDSGLKHGSRSLTENVDSVVEIRSGSASALKSVERNHESDTFCSVSVMENQKGGGDCLQEEKAKGICDSNIPDEPSVDHSNSIIACDGDGQQLTSVQVENVCGASDEMVTLQEKIIDNSLNQCSSMLQDVEIIDIGSLSKVGEGVCGLSETGELENNRSIDEIAEEQVCNGASEGGISSSAEKEVLLTCHTKHLIKLNENNPIVSGKTFQESSINGGKKLETESVSGRDCYDYSPLETNAEVQDVVVGCSPEKHEAIASGNLSSILPNDANESELIVQSNHPDKPLEMCNIPKYSNAPIMKCSYTLNPNQSDGSSIQSSIPDENGNTTEYHASVSDFADNGGKISGIPRAARKTKMNKHGDMTYEGDADWEILINDKALIGNQDAADGERTLRARVKQDSSLNAVEDSESVAVAAVSAGLKARAVGPIEKIKFKEILKRKGGLKEYLDCRNKILSLWSSDVTRILPLAECGVSDTCSENESPRSYLIREVYAFLDQYGYINVGVASQKENVESCARHCYKLVKEKGFEESSTASLAGSEDGVPFNVGQTKMSYASMDINNDLIKDFEDLTTKATEGMMHVDEVMTDSSNMAQHERKNYDEQENVGIQDGVGGIIHFNDNSAVPSFKFPDCRLTSLVATKHNSESKFVKHALGDQIGDTLQSDLEARKRVIIIGAGPAGLTAARHLNRQGFTVTVLEARNRIGGRVFTDHSSLSVPVDLGASIITGVEADVATERRPDPSSLVCAQLGLELSVLNSDCPLYDTVTGQKVPAEMDEALEAEYNSLLDDMVLVVARKGEQAMKMSLEDGLEYALKIRRMGLSEGSEETKQNFDEEILDPRERRVMDWHFAHLEYGCAALLKEVSLPYWNQDDVYGGFGGPHCMIKGGYSNVVESLGEGLAIHMNHTVTNVSYGIKEPGENNKVKVSTLNGNEFFGDAVLITVPLGCLKAGTIQFSPSLPEWKCSSIQRLGFGVLNKVVLEFPTVFWDDAVDYFGATAEDRSKRGHCFMFWNVKKTVGAPVLIALVVGKAAIDGQSLSSSDHVNHALKVLRKLFGETSVPDPVGYVVTDWGRDPYSFGAYSYVAVGASGEDYDILGRPVDNCLFFAGEATCKEHPDTVGGAMMSGLREAVRIIDILNTGNDNTAELEALEAAQGQLDTERNEVRDIMKRLDAVELSSILYKNSFEGAQIITREALLKEMFLNVKTNAGRLHVAKQLLSLPVGNLKSIAGSKEGLTVLNSWILDSMGKDGTQLLRHCLRLLVRVSTDLGAVRLSGMGKTVKEKVCVHTSRDIRAIASQLVNVWLEIFRKEKASNGGLKLSRQITTLELSKRKSLKDSASGKPPLSIHQNAVENKEGLLNPVSAGSNSPSTTHARKLHSKQGRQQSVCDSRHEVSSSRSQGSIDKIVTKEENKRYAMSEEEKAAIAAAEAARTKAIAAAEAYASAEARCSTLSQLPKIPSFHKFARREQYSQNDEIDSRKKLPGGFFGRQDCVSEIDSRNCRVREWSVDFSTACVNLDSSKIPVDNLSQRSHSNEIASHLNFGERSGESAAVDSNLYTKAWIDTAGDGVVKDHLAIERWQSQAAEADSYFSDQINHLKDEEDSNAYSRLPSWKHDGVINESSVSQVTVNKEGSFKGHSRGADHIKQAVVDYVGSLLMPLYKARKLDKDGYKAIMKKSATKVMEQATDAEKGMTVREFLDFKRRNKIRSFVDILIERHMATKPGSGNLLSWKVTTGNRILVLSANSVHTSVRSFGWPALADLMMTTDSSHMSFITSSFIEAEKGYDNHKWEVIHTFPVIWCVLLQLTVWNNFQTVSTPAVCKYWIKKYRRQGNGLNFSKIVSKGLLASILGSLLSIKPSASSQPIAIIASTHPSLPATSSQPTPASTHSSLPTISN</sequence>
<dbReference type="Gene3D" id="3.50.50.60">
    <property type="entry name" value="FAD/NAD(P)-binding domain"/>
    <property type="match status" value="1"/>
</dbReference>
<dbReference type="Pfam" id="PF04433">
    <property type="entry name" value="SWIRM"/>
    <property type="match status" value="1"/>
</dbReference>
<dbReference type="GO" id="GO:0016705">
    <property type="term" value="F:oxidoreductase activity, acting on paired donors, with incorporation or reduction of molecular oxygen"/>
    <property type="evidence" value="ECO:0007669"/>
    <property type="project" value="UniProtKB-ARBA"/>
</dbReference>
<dbReference type="PRINTS" id="PR00419">
    <property type="entry name" value="ADXRDTASE"/>
</dbReference>
<dbReference type="InterPro" id="IPR007526">
    <property type="entry name" value="SWIRM"/>
</dbReference>
<dbReference type="EMBL" id="JAMSHJ010000006">
    <property type="protein sequence ID" value="KAI5392853.1"/>
    <property type="molecule type" value="Genomic_DNA"/>
</dbReference>
<dbReference type="GO" id="GO:0141052">
    <property type="term" value="F:histone H3 demethylase activity"/>
    <property type="evidence" value="ECO:0007669"/>
    <property type="project" value="UniProtKB-ARBA"/>
</dbReference>
<name>A0A9D4W0J2_PEA</name>
<evidence type="ECO:0000313" key="9">
    <source>
        <dbReference type="EMBL" id="KAI5392853.1"/>
    </source>
</evidence>
<feature type="region of interest" description="Disordered" evidence="7">
    <location>
        <begin position="1507"/>
        <end position="1554"/>
    </location>
</feature>
<gene>
    <name evidence="9" type="ORF">KIW84_060136</name>
</gene>
<keyword evidence="4" id="KW-0274">FAD</keyword>
<dbReference type="InterPro" id="IPR036188">
    <property type="entry name" value="FAD/NAD-bd_sf"/>
</dbReference>
<dbReference type="InterPro" id="IPR036388">
    <property type="entry name" value="WH-like_DNA-bd_sf"/>
</dbReference>
<reference evidence="9 10" key="1">
    <citation type="journal article" date="2022" name="Nat. Genet.">
        <title>Improved pea reference genome and pan-genome highlight genomic features and evolutionary characteristics.</title>
        <authorList>
            <person name="Yang T."/>
            <person name="Liu R."/>
            <person name="Luo Y."/>
            <person name="Hu S."/>
            <person name="Wang D."/>
            <person name="Wang C."/>
            <person name="Pandey M.K."/>
            <person name="Ge S."/>
            <person name="Xu Q."/>
            <person name="Li N."/>
            <person name="Li G."/>
            <person name="Huang Y."/>
            <person name="Saxena R.K."/>
            <person name="Ji Y."/>
            <person name="Li M."/>
            <person name="Yan X."/>
            <person name="He Y."/>
            <person name="Liu Y."/>
            <person name="Wang X."/>
            <person name="Xiang C."/>
            <person name="Varshney R.K."/>
            <person name="Ding H."/>
            <person name="Gao S."/>
            <person name="Zong X."/>
        </authorList>
    </citation>
    <scope>NUCLEOTIDE SEQUENCE [LARGE SCALE GENOMIC DNA]</scope>
    <source>
        <strain evidence="9 10">cv. Zhongwan 6</strain>
    </source>
</reference>
<dbReference type="InterPro" id="IPR009057">
    <property type="entry name" value="Homeodomain-like_sf"/>
</dbReference>
<evidence type="ECO:0000313" key="10">
    <source>
        <dbReference type="Proteomes" id="UP001058974"/>
    </source>
</evidence>
<accession>A0A9D4W0J2</accession>
<evidence type="ECO:0000256" key="6">
    <source>
        <dbReference type="ARBA" id="ARBA00023002"/>
    </source>
</evidence>
<evidence type="ECO:0000256" key="2">
    <source>
        <dbReference type="ARBA" id="ARBA00005995"/>
    </source>
</evidence>
<dbReference type="InterPro" id="IPR035441">
    <property type="entry name" value="TFIIS/LEDGF_dom_sf"/>
</dbReference>
<dbReference type="SUPFAM" id="SSF54373">
    <property type="entry name" value="FAD-linked reductases, C-terminal domain"/>
    <property type="match status" value="1"/>
</dbReference>
<dbReference type="InterPro" id="IPR002937">
    <property type="entry name" value="Amino_oxidase"/>
</dbReference>
<dbReference type="Gene3D" id="3.90.660.10">
    <property type="match status" value="1"/>
</dbReference>
<comment type="similarity">
    <text evidence="2">Belongs to the flavin monoamine oxidase family.</text>
</comment>
<evidence type="ECO:0000256" key="5">
    <source>
        <dbReference type="ARBA" id="ARBA00022853"/>
    </source>
</evidence>
<dbReference type="PANTHER" id="PTHR10742">
    <property type="entry name" value="FLAVIN MONOAMINE OXIDASE"/>
    <property type="match status" value="1"/>
</dbReference>
<keyword evidence="6" id="KW-0560">Oxidoreductase</keyword>
<feature type="region of interest" description="Disordered" evidence="7">
    <location>
        <begin position="1"/>
        <end position="31"/>
    </location>
</feature>
<comment type="cofactor">
    <cofactor evidence="1">
        <name>FAD</name>
        <dbReference type="ChEBI" id="CHEBI:57692"/>
    </cofactor>
</comment>
<keyword evidence="10" id="KW-1185">Reference proteome</keyword>
<feature type="domain" description="SWIRM" evidence="8">
    <location>
        <begin position="565"/>
        <end position="665"/>
    </location>
</feature>